<protein>
    <submittedName>
        <fullName evidence="2">WSSV072</fullName>
    </submittedName>
</protein>
<proteinExistence type="predicted"/>
<name>A0A2I6SBK8_9VIRU</name>
<feature type="compositionally biased region" description="Acidic residues" evidence="1">
    <location>
        <begin position="7"/>
        <end position="17"/>
    </location>
</feature>
<evidence type="ECO:0000313" key="2">
    <source>
        <dbReference type="EMBL" id="AUO14939.1"/>
    </source>
</evidence>
<reference evidence="2" key="2">
    <citation type="journal article" date="2018" name="Genome Announc.">
        <title>First Report of a Complete Genome Sequence of White spot syndrome virus from India.</title>
        <authorList>
            <person name="Vinaya Kumar K."/>
            <person name="Shekhar M.S."/>
            <person name="Otta S.K."/>
            <person name="Karthic K."/>
            <person name="Ashok Kumar J."/>
            <person name="Gopikrishna G."/>
            <person name="Vijayan K.K."/>
        </authorList>
    </citation>
    <scope>NUCLEOTIDE SEQUENCE</scope>
    <source>
        <strain evidence="2">IN_AP4RU</strain>
    </source>
</reference>
<feature type="region of interest" description="Disordered" evidence="1">
    <location>
        <begin position="1"/>
        <end position="28"/>
    </location>
</feature>
<organism evidence="2">
    <name type="scientific">White spot syndrome virus</name>
    <dbReference type="NCBI Taxonomy" id="342409"/>
    <lineage>
        <taxon>Viruses</taxon>
        <taxon>Viruses incertae sedis</taxon>
        <taxon>Naldaviricetes</taxon>
        <taxon>Nimaviridae</taxon>
        <taxon>Whispovirus</taxon>
    </lineage>
</organism>
<reference evidence="2" key="1">
    <citation type="submission" date="2017-12" db="EMBL/GenBank/DDBJ databases">
        <authorList>
            <person name="Katneni V.K."/>
            <person name="Shekhar M.S."/>
            <person name="Otta S.K."/>
            <person name="Karthic K."/>
            <person name="Jangam A.K."/>
            <person name="Gopikrishna G."/>
            <person name="Vijayan K.K."/>
        </authorList>
    </citation>
    <scope>NUCLEOTIDE SEQUENCE [LARGE SCALE GENOMIC DNA]</scope>
    <source>
        <strain evidence="2">IN_AP4RU</strain>
    </source>
</reference>
<dbReference type="EMBL" id="MG702567">
    <property type="protein sequence ID" value="AUO14939.1"/>
    <property type="molecule type" value="Genomic_DNA"/>
</dbReference>
<sequence length="48" mass="5529">MLKEENGESEEEEEVVDSSEKRRESSSSIKNLSYAEGLNFLPRVKRVL</sequence>
<dbReference type="Proteomes" id="UP000267352">
    <property type="component" value="Segment"/>
</dbReference>
<evidence type="ECO:0000256" key="1">
    <source>
        <dbReference type="SAM" id="MobiDB-lite"/>
    </source>
</evidence>
<accession>A0A2I6SBK8</accession>